<gene>
    <name evidence="2" type="ORF">NCTC10684_03085</name>
</gene>
<dbReference type="EC" id="2.1.1.156" evidence="2"/>
<sequence length="253" mass="28099">MNNRYGTLASWVYNLDKPVGRSFGDIEYYRGRLADCAGSILEPAVGNGRFFVPMLEAGFDISGFDPSNEMLGFCRRACAERSLDGGRVSHGTFETFACDRRFAAIVVPLGSFQLITDMAVAKAVLRRFFDHLAPDGRLMIDLDAIGGFLGEGGRVRSWTTEHGDLMTLTDARGSTDYVAQTTVTHLRYELWKDTKLVDTELELFSLRWWGVEEFAMALREAGFVDVVASGDYRYGQAPATGCETISVEARRPE</sequence>
<keyword evidence="2" id="KW-0808">Transferase</keyword>
<name>A0A380WLH0_AMIAI</name>
<reference evidence="2 3" key="1">
    <citation type="submission" date="2018-06" db="EMBL/GenBank/DDBJ databases">
        <authorList>
            <consortium name="Pathogen Informatics"/>
            <person name="Doyle S."/>
        </authorList>
    </citation>
    <scope>NUCLEOTIDE SEQUENCE [LARGE SCALE GENOMIC DNA]</scope>
    <source>
        <strain evidence="2 3">NCTC10684</strain>
    </source>
</reference>
<proteinExistence type="predicted"/>
<dbReference type="InterPro" id="IPR029063">
    <property type="entry name" value="SAM-dependent_MTases_sf"/>
</dbReference>
<evidence type="ECO:0000259" key="1">
    <source>
        <dbReference type="Pfam" id="PF13649"/>
    </source>
</evidence>
<dbReference type="GO" id="GO:0008168">
    <property type="term" value="F:methyltransferase activity"/>
    <property type="evidence" value="ECO:0007669"/>
    <property type="project" value="UniProtKB-KW"/>
</dbReference>
<dbReference type="InterPro" id="IPR041698">
    <property type="entry name" value="Methyltransf_25"/>
</dbReference>
<dbReference type="AlphaFoldDB" id="A0A380WLH0"/>
<dbReference type="Gene3D" id="3.40.50.150">
    <property type="entry name" value="Vaccinia Virus protein VP39"/>
    <property type="match status" value="1"/>
</dbReference>
<keyword evidence="2" id="KW-0489">Methyltransferase</keyword>
<evidence type="ECO:0000313" key="3">
    <source>
        <dbReference type="Proteomes" id="UP000254701"/>
    </source>
</evidence>
<accession>A0A380WLH0</accession>
<dbReference type="SUPFAM" id="SSF53335">
    <property type="entry name" value="S-adenosyl-L-methionine-dependent methyltransferases"/>
    <property type="match status" value="1"/>
</dbReference>
<protein>
    <submittedName>
        <fullName evidence="2">Glycine/sarcosine N-methyltransferase</fullName>
        <ecNumber evidence="2">2.1.1.156</ecNumber>
    </submittedName>
</protein>
<organism evidence="2 3">
    <name type="scientific">Aminobacter aminovorans</name>
    <name type="common">Chelatobacter heintzii</name>
    <dbReference type="NCBI Taxonomy" id="83263"/>
    <lineage>
        <taxon>Bacteria</taxon>
        <taxon>Pseudomonadati</taxon>
        <taxon>Pseudomonadota</taxon>
        <taxon>Alphaproteobacteria</taxon>
        <taxon>Hyphomicrobiales</taxon>
        <taxon>Phyllobacteriaceae</taxon>
        <taxon>Aminobacter</taxon>
    </lineage>
</organism>
<dbReference type="GO" id="GO:0032259">
    <property type="term" value="P:methylation"/>
    <property type="evidence" value="ECO:0007669"/>
    <property type="project" value="UniProtKB-KW"/>
</dbReference>
<dbReference type="Proteomes" id="UP000254701">
    <property type="component" value="Unassembled WGS sequence"/>
</dbReference>
<dbReference type="Pfam" id="PF13649">
    <property type="entry name" value="Methyltransf_25"/>
    <property type="match status" value="1"/>
</dbReference>
<dbReference type="Gene3D" id="2.20.130.10">
    <property type="entry name" value="CAC2371-like domains"/>
    <property type="match status" value="1"/>
</dbReference>
<dbReference type="RefSeq" id="WP_115731933.1">
    <property type="nucleotide sequence ID" value="NZ_BAAAVY010000002.1"/>
</dbReference>
<dbReference type="EMBL" id="UFSM01000001">
    <property type="protein sequence ID" value="SUU89843.1"/>
    <property type="molecule type" value="Genomic_DNA"/>
</dbReference>
<dbReference type="OrthoDB" id="9804312at2"/>
<evidence type="ECO:0000313" key="2">
    <source>
        <dbReference type="EMBL" id="SUU89843.1"/>
    </source>
</evidence>
<feature type="domain" description="Methyltransferase" evidence="1">
    <location>
        <begin position="40"/>
        <end position="136"/>
    </location>
</feature>
<dbReference type="CDD" id="cd02440">
    <property type="entry name" value="AdoMet_MTases"/>
    <property type="match status" value="1"/>
</dbReference>